<feature type="transmembrane region" description="Helical" evidence="1">
    <location>
        <begin position="194"/>
        <end position="222"/>
    </location>
</feature>
<sequence>MDLIVNRLGKLWLVNGPFTFILVIYCFLATAFGRYWNVPVQPYLYYHAVFLFGFGVTTIAISYLSIRVMLTRPENLWVSLKESIVDEFKLPTRLLTGVPLIVTIPLFFSVFTSFKAGISRIVPFYADIHLIDVDRWLFGSDAWVVLHVVFGHPFLTCCLNFAYHLWFVVMCIVLFCALFSIGDDRRRSQYLVSFLLVWSVIGNLAATIFASVGPAFLLPFYADHTFDGLMNYLRAADQTFPVWALDVQERLLTDAGNGSQRLGSGISAFPSLHVAVAALNAIYLWHKGFFLRWMSILFLAIIEIGSIHLGWHYAADGIASLISTPILWLVADRLYVWNAEFLNAMRANKLSNSGLLQSEE</sequence>
<proteinExistence type="predicted"/>
<feature type="transmembrane region" description="Helical" evidence="1">
    <location>
        <begin position="317"/>
        <end position="336"/>
    </location>
</feature>
<feature type="transmembrane region" description="Helical" evidence="1">
    <location>
        <begin position="44"/>
        <end position="66"/>
    </location>
</feature>
<name>A0A090GAZ2_MESPL</name>
<feature type="transmembrane region" description="Helical" evidence="1">
    <location>
        <begin position="94"/>
        <end position="114"/>
    </location>
</feature>
<keyword evidence="1" id="KW-0812">Transmembrane</keyword>
<evidence type="ECO:0000313" key="4">
    <source>
        <dbReference type="EMBL" id="CDX60928.1"/>
    </source>
</evidence>
<dbReference type="InterPro" id="IPR026841">
    <property type="entry name" value="Aur1/Ipt1"/>
</dbReference>
<dbReference type="AlphaFoldDB" id="A0A090GAZ2"/>
<keyword evidence="5" id="KW-1185">Reference proteome</keyword>
<organism evidence="4 6">
    <name type="scientific">Mesorhizobium plurifarium</name>
    <dbReference type="NCBI Taxonomy" id="69974"/>
    <lineage>
        <taxon>Bacteria</taxon>
        <taxon>Pseudomonadati</taxon>
        <taxon>Pseudomonadota</taxon>
        <taxon>Alphaproteobacteria</taxon>
        <taxon>Hyphomicrobiales</taxon>
        <taxon>Phyllobacteriaceae</taxon>
        <taxon>Mesorhizobium</taxon>
    </lineage>
</organism>
<evidence type="ECO:0000256" key="1">
    <source>
        <dbReference type="SAM" id="Phobius"/>
    </source>
</evidence>
<feature type="transmembrane region" description="Helical" evidence="1">
    <location>
        <begin position="290"/>
        <end position="311"/>
    </location>
</feature>
<feature type="transmembrane region" description="Helical" evidence="1">
    <location>
        <begin position="12"/>
        <end position="32"/>
    </location>
</feature>
<dbReference type="EMBL" id="CCMZ01000025">
    <property type="protein sequence ID" value="CDX20126.1"/>
    <property type="molecule type" value="Genomic_DNA"/>
</dbReference>
<feature type="domain" description="Inositolphosphotransferase Aur1/Ipt1" evidence="2">
    <location>
        <begin position="130"/>
        <end position="324"/>
    </location>
</feature>
<gene>
    <name evidence="3" type="ORF">MPL3356_310005</name>
    <name evidence="4" type="ORF">MPL3365_50033</name>
</gene>
<keyword evidence="1" id="KW-1133">Transmembrane helix</keyword>
<reference evidence="5" key="1">
    <citation type="submission" date="2014-08" db="EMBL/GenBank/DDBJ databases">
        <authorList>
            <person name="Moulin L."/>
        </authorList>
    </citation>
    <scope>NUCLEOTIDE SEQUENCE [LARGE SCALE GENOMIC DNA]</scope>
</reference>
<dbReference type="GO" id="GO:0016020">
    <property type="term" value="C:membrane"/>
    <property type="evidence" value="ECO:0007669"/>
    <property type="project" value="UniProtKB-SubCell"/>
</dbReference>
<evidence type="ECO:0000259" key="2">
    <source>
        <dbReference type="Pfam" id="PF14378"/>
    </source>
</evidence>
<dbReference type="EMBL" id="CCNE01000045">
    <property type="protein sequence ID" value="CDX60928.1"/>
    <property type="molecule type" value="Genomic_DNA"/>
</dbReference>
<feature type="transmembrane region" description="Helical" evidence="1">
    <location>
        <begin position="262"/>
        <end position="283"/>
    </location>
</feature>
<feature type="transmembrane region" description="Helical" evidence="1">
    <location>
        <begin position="161"/>
        <end position="182"/>
    </location>
</feature>
<dbReference type="Proteomes" id="UP000046122">
    <property type="component" value="Unassembled WGS sequence"/>
</dbReference>
<reference evidence="4 6" key="2">
    <citation type="submission" date="2014-08" db="EMBL/GenBank/DDBJ databases">
        <authorList>
            <person name="Moulin Lionel"/>
        </authorList>
    </citation>
    <scope>NUCLEOTIDE SEQUENCE [LARGE SCALE GENOMIC DNA]</scope>
</reference>
<protein>
    <recommendedName>
        <fullName evidence="2">Inositolphosphotransferase Aur1/Ipt1 domain-containing protein</fullName>
    </recommendedName>
</protein>
<keyword evidence="1" id="KW-0472">Membrane</keyword>
<accession>A0A090GAZ2</accession>
<evidence type="ECO:0000313" key="3">
    <source>
        <dbReference type="EMBL" id="CDX20126.1"/>
    </source>
</evidence>
<evidence type="ECO:0000313" key="5">
    <source>
        <dbReference type="Proteomes" id="UP000045285"/>
    </source>
</evidence>
<dbReference type="Proteomes" id="UP000045285">
    <property type="component" value="Unassembled WGS sequence"/>
</dbReference>
<dbReference type="Pfam" id="PF14378">
    <property type="entry name" value="PAP2_3"/>
    <property type="match status" value="1"/>
</dbReference>
<evidence type="ECO:0000313" key="6">
    <source>
        <dbReference type="Proteomes" id="UP000046122"/>
    </source>
</evidence>